<dbReference type="Proteomes" id="UP000224460">
    <property type="component" value="Unassembled WGS sequence"/>
</dbReference>
<sequence>MEQFGDYLRNVRKSKMTQRELARQVRVGYPYISKLENNIESTPSDELLIKIAGVLNISIDELFIKATRLPPDFKNFIINEPEIFKFIRFLQDNDHLLGEFKNLIKDKEHNYRVFFNQSNEVMLIIDPNTGGIIDANDCAIEFYQYTLDKLKQMNITDINILPKEEIFEEMRKVKLESRKNFHFKHKIGSGDIKEIEVYSRPIIIGGKVYLNSRVQQVHLSSV</sequence>
<dbReference type="EMBL" id="PEDL01000003">
    <property type="protein sequence ID" value="PHV71431.1"/>
    <property type="molecule type" value="Genomic_DNA"/>
</dbReference>
<reference evidence="1" key="1">
    <citation type="submission" date="2017-10" db="EMBL/GenBank/DDBJ databases">
        <title>Genome sequence of cellulolytic Lachnospiraceae bacterium XHS1971 isolated from hotspring sediment.</title>
        <authorList>
            <person name="Vasudevan G."/>
            <person name="Joshi A.J."/>
            <person name="Hivarkar S."/>
            <person name="Lanjekar V.B."/>
            <person name="Dhakephalkar P.K."/>
            <person name="Dagar S."/>
        </authorList>
    </citation>
    <scope>NUCLEOTIDE SEQUENCE</scope>
    <source>
        <strain evidence="1">XHS1971</strain>
    </source>
</reference>
<organism evidence="1 2">
    <name type="scientific">Sporanaerobium hydrogeniformans</name>
    <dbReference type="NCBI Taxonomy" id="3072179"/>
    <lineage>
        <taxon>Bacteria</taxon>
        <taxon>Bacillati</taxon>
        <taxon>Bacillota</taxon>
        <taxon>Clostridia</taxon>
        <taxon>Lachnospirales</taxon>
        <taxon>Lachnospiraceae</taxon>
        <taxon>Sporanaerobium</taxon>
    </lineage>
</organism>
<evidence type="ECO:0000313" key="1">
    <source>
        <dbReference type="EMBL" id="PHV71431.1"/>
    </source>
</evidence>
<protein>
    <submittedName>
        <fullName evidence="1">XRE family transcriptional regulator</fullName>
    </submittedName>
</protein>
<keyword evidence="2" id="KW-1185">Reference proteome</keyword>
<name>A0AC61DE46_9FIRM</name>
<evidence type="ECO:0000313" key="2">
    <source>
        <dbReference type="Proteomes" id="UP000224460"/>
    </source>
</evidence>
<gene>
    <name evidence="1" type="ORF">CS063_05115</name>
</gene>
<accession>A0AC61DE46</accession>
<comment type="caution">
    <text evidence="1">The sequence shown here is derived from an EMBL/GenBank/DDBJ whole genome shotgun (WGS) entry which is preliminary data.</text>
</comment>
<proteinExistence type="predicted"/>